<name>A0A059XRX5_9BACT</name>
<evidence type="ECO:0000313" key="2">
    <source>
        <dbReference type="EMBL" id="AIA29573.1"/>
    </source>
</evidence>
<feature type="transmembrane region" description="Helical" evidence="1">
    <location>
        <begin position="249"/>
        <end position="269"/>
    </location>
</feature>
<protein>
    <submittedName>
        <fullName evidence="2">Integral membrane protein</fullName>
    </submittedName>
</protein>
<evidence type="ECO:0000313" key="3">
    <source>
        <dbReference type="Proteomes" id="UP000027088"/>
    </source>
</evidence>
<gene>
    <name evidence="2" type="ORF">MCFN_02175</name>
</gene>
<evidence type="ECO:0000256" key="1">
    <source>
        <dbReference type="SAM" id="Phobius"/>
    </source>
</evidence>
<feature type="transmembrane region" description="Helical" evidence="1">
    <location>
        <begin position="191"/>
        <end position="212"/>
    </location>
</feature>
<dbReference type="Proteomes" id="UP000027088">
    <property type="component" value="Chromosome"/>
</dbReference>
<feature type="transmembrane region" description="Helical" evidence="1">
    <location>
        <begin position="158"/>
        <end position="179"/>
    </location>
</feature>
<feature type="transmembrane region" description="Helical" evidence="1">
    <location>
        <begin position="65"/>
        <end position="85"/>
    </location>
</feature>
<keyword evidence="1" id="KW-0472">Membrane</keyword>
<dbReference type="EMBL" id="CP007521">
    <property type="protein sequence ID" value="AIA29573.1"/>
    <property type="molecule type" value="Genomic_DNA"/>
</dbReference>
<dbReference type="AlphaFoldDB" id="A0A059XRX5"/>
<feature type="transmembrane region" description="Helical" evidence="1">
    <location>
        <begin position="124"/>
        <end position="142"/>
    </location>
</feature>
<dbReference type="eggNOG" id="ENOG5031YJZ">
    <property type="taxonomic scope" value="Bacteria"/>
</dbReference>
<keyword evidence="1" id="KW-0812">Transmembrane</keyword>
<organism evidence="2 3">
    <name type="scientific">Mycoplasmopsis californica</name>
    <dbReference type="NCBI Taxonomy" id="2113"/>
    <lineage>
        <taxon>Bacteria</taxon>
        <taxon>Bacillati</taxon>
        <taxon>Mycoplasmatota</taxon>
        <taxon>Mycoplasmoidales</taxon>
        <taxon>Metamycoplasmataceae</taxon>
        <taxon>Mycoplasmopsis</taxon>
    </lineage>
</organism>
<dbReference type="Pfam" id="PF14808">
    <property type="entry name" value="TMEM164"/>
    <property type="match status" value="1"/>
</dbReference>
<proteinExistence type="predicted"/>
<keyword evidence="3" id="KW-1185">Reference proteome</keyword>
<reference evidence="2 3" key="1">
    <citation type="journal article" date="2014" name="Genome Announc.">
        <title>Complete Genome Sequence of the Bovine Mastitis Pathogen Mycoplasma californicum Strain ST-6T (ATCC 33461T).</title>
        <authorList>
            <person name="Calcutt M.J."/>
            <person name="Foecking M.F."/>
            <person name="Fox L.K."/>
        </authorList>
    </citation>
    <scope>NUCLEOTIDE SEQUENCE [LARGE SCALE GENOMIC DNA]</scope>
    <source>
        <strain evidence="2 3">ST-6</strain>
    </source>
</reference>
<feature type="transmembrane region" description="Helical" evidence="1">
    <location>
        <begin position="24"/>
        <end position="44"/>
    </location>
</feature>
<feature type="transmembrane region" description="Helical" evidence="1">
    <location>
        <begin position="97"/>
        <end position="117"/>
    </location>
</feature>
<keyword evidence="1" id="KW-1133">Transmembrane helix</keyword>
<dbReference type="RefSeq" id="WP_038561854.1">
    <property type="nucleotide sequence ID" value="NZ_CP007521.1"/>
</dbReference>
<sequence>MINLPEFFRWQSENKSFYFNGASLAVYLIFAILTGISVLLLWTFKRPIYRWFNAKSTHLRIFSTRALKTTIGASIIVFMSLRSLLLIVSNYKNMYEALPFHLCRLLLIVTAFCLLFNKLNFIKYYGSVALIGALVAIVNPSFDFVEPIKPQKIGLDSIYFYDYIFIHCFLILIVAAIFVITPTQLKPIDFLITLILFIAIALLAFGINWLTYEYASSNSWKSNYLYLGKDDINSQANLFGPLSKWPWNLITWICVGLLAHGISMIIWMVQDKIVIDLINGKFSIKIRRSEHWHRFKAKSFVKV</sequence>
<accession>A0A059XRX5</accession>
<dbReference type="KEGG" id="mcr:MCFN_02175"/>